<dbReference type="Pfam" id="PF00331">
    <property type="entry name" value="Glyco_hydro_10"/>
    <property type="match status" value="1"/>
</dbReference>
<dbReference type="SUPFAM" id="SSF51445">
    <property type="entry name" value="(Trans)glycosidases"/>
    <property type="match status" value="1"/>
</dbReference>
<keyword evidence="12" id="KW-1185">Reference proteome</keyword>
<dbReference type="GO" id="GO:0031176">
    <property type="term" value="F:endo-1,4-beta-xylanase activity"/>
    <property type="evidence" value="ECO:0007669"/>
    <property type="project" value="UniProtKB-EC"/>
</dbReference>
<evidence type="ECO:0000259" key="10">
    <source>
        <dbReference type="PROSITE" id="PS51760"/>
    </source>
</evidence>
<evidence type="ECO:0000256" key="7">
    <source>
        <dbReference type="ARBA" id="ARBA00023295"/>
    </source>
</evidence>
<organism evidence="11 12">
    <name type="scientific">Clavibacter michiganensis subsp. michiganensis</name>
    <dbReference type="NCBI Taxonomy" id="33013"/>
    <lineage>
        <taxon>Bacteria</taxon>
        <taxon>Bacillati</taxon>
        <taxon>Actinomycetota</taxon>
        <taxon>Actinomycetes</taxon>
        <taxon>Micrococcales</taxon>
        <taxon>Microbacteriaceae</taxon>
        <taxon>Clavibacter</taxon>
    </lineage>
</organism>
<proteinExistence type="inferred from homology"/>
<dbReference type="PANTHER" id="PTHR31490:SF88">
    <property type="entry name" value="BETA-XYLANASE"/>
    <property type="match status" value="1"/>
</dbReference>
<keyword evidence="8 9" id="KW-0624">Polysaccharide degradation</keyword>
<dbReference type="InterPro" id="IPR014756">
    <property type="entry name" value="Ig_E-set"/>
</dbReference>
<feature type="domain" description="GH10" evidence="10">
    <location>
        <begin position="1"/>
        <end position="258"/>
    </location>
</feature>
<sequence>MKWAFTQPEEGVYDFAGLDRLVAFAEEHDMAVKGHGLISSCCDPEYVTSITDAGEMRAAMTEHFTTVMERYDGRIDRWDVVSEALESQGTTLQSTTFFKVLGPGYIADAFRIARAADPDAKLFINENLVEFDAAKRQAFLDLLTGLVAEGVPVDGVALQMHETFAGPLPGVITEMVDSYRALGLDVEIAELDVHTYDPVSQATIYGDVVAEALAAGVTEISTWGFTDKHLYTWLPGAKPLIFDEEYGPKPAYFAVRDALQQFVTPTAAPGVASLSNTGRKSGLSDGDYDIKMNLTKGAPGSYYRLYENDVLVSSQRLDSLATPRQSATTSFSGKAEGKYRYRAELINSQGVTSTKTTTVLVKHLAPSRPAVSVDNRDGDGTFVATATLKSGINATSYAFKLDGRIVGTGPLTAATPNKQTAKVSLTGIAAGRHALTAVFANTKGSTESRSVTVRVR</sequence>
<evidence type="ECO:0000313" key="12">
    <source>
        <dbReference type="Proteomes" id="UP000195062"/>
    </source>
</evidence>
<dbReference type="GO" id="GO:0045493">
    <property type="term" value="P:xylan catabolic process"/>
    <property type="evidence" value="ECO:0007669"/>
    <property type="project" value="UniProtKB-KW"/>
</dbReference>
<evidence type="ECO:0000313" key="11">
    <source>
        <dbReference type="EMBL" id="OUE04585.1"/>
    </source>
</evidence>
<evidence type="ECO:0000256" key="8">
    <source>
        <dbReference type="ARBA" id="ARBA00023326"/>
    </source>
</evidence>
<comment type="caution">
    <text evidence="11">The sequence shown here is derived from an EMBL/GenBank/DDBJ whole genome shotgun (WGS) entry which is preliminary data.</text>
</comment>
<dbReference type="PRINTS" id="PR00134">
    <property type="entry name" value="GLHYDRLASE10"/>
</dbReference>
<dbReference type="SMART" id="SM00633">
    <property type="entry name" value="Glyco_10"/>
    <property type="match status" value="1"/>
</dbReference>
<dbReference type="Gene3D" id="2.60.40.10">
    <property type="entry name" value="Immunoglobulins"/>
    <property type="match status" value="2"/>
</dbReference>
<evidence type="ECO:0000256" key="4">
    <source>
        <dbReference type="ARBA" id="ARBA00022729"/>
    </source>
</evidence>
<dbReference type="Gene3D" id="3.20.20.80">
    <property type="entry name" value="Glycosidases"/>
    <property type="match status" value="1"/>
</dbReference>
<dbReference type="EC" id="3.2.1.8" evidence="9"/>
<gene>
    <name evidence="11" type="primary">xynZ</name>
    <name evidence="11" type="ORF">CMMCAS07_06540</name>
</gene>
<evidence type="ECO:0000256" key="6">
    <source>
        <dbReference type="ARBA" id="ARBA00023277"/>
    </source>
</evidence>
<comment type="similarity">
    <text evidence="2 9">Belongs to the glycosyl hydrolase 10 (cellulase F) family.</text>
</comment>
<dbReference type="InterPro" id="IPR001000">
    <property type="entry name" value="GH10_dom"/>
</dbReference>
<evidence type="ECO:0000256" key="1">
    <source>
        <dbReference type="ARBA" id="ARBA00000681"/>
    </source>
</evidence>
<evidence type="ECO:0000256" key="2">
    <source>
        <dbReference type="ARBA" id="ARBA00007495"/>
    </source>
</evidence>
<accession>A0A251XM89</accession>
<evidence type="ECO:0000256" key="3">
    <source>
        <dbReference type="ARBA" id="ARBA00022651"/>
    </source>
</evidence>
<keyword evidence="5 9" id="KW-0378">Hydrolase</keyword>
<protein>
    <recommendedName>
        <fullName evidence="9">Beta-xylanase</fullName>
        <ecNumber evidence="9">3.2.1.8</ecNumber>
    </recommendedName>
</protein>
<dbReference type="InterPro" id="IPR044846">
    <property type="entry name" value="GH10"/>
</dbReference>
<dbReference type="AlphaFoldDB" id="A0A251XM89"/>
<keyword evidence="4" id="KW-0732">Signal</keyword>
<evidence type="ECO:0000256" key="5">
    <source>
        <dbReference type="ARBA" id="ARBA00022801"/>
    </source>
</evidence>
<keyword evidence="7 9" id="KW-0326">Glycosidase</keyword>
<dbReference type="InterPro" id="IPR017853">
    <property type="entry name" value="GH"/>
</dbReference>
<dbReference type="PROSITE" id="PS51760">
    <property type="entry name" value="GH10_2"/>
    <property type="match status" value="1"/>
</dbReference>
<keyword evidence="6 9" id="KW-0119">Carbohydrate metabolism</keyword>
<dbReference type="PANTHER" id="PTHR31490">
    <property type="entry name" value="GLYCOSYL HYDROLASE"/>
    <property type="match status" value="1"/>
</dbReference>
<dbReference type="InterPro" id="IPR013783">
    <property type="entry name" value="Ig-like_fold"/>
</dbReference>
<reference evidence="11 12" key="1">
    <citation type="submission" date="2016-08" db="EMBL/GenBank/DDBJ databases">
        <title>Genome sequence of Clavibacter michiganensis subsp. michiganensis strain CASJ007.</title>
        <authorList>
            <person name="Thapa S.P."/>
            <person name="Coaker G."/>
        </authorList>
    </citation>
    <scope>NUCLEOTIDE SEQUENCE [LARGE SCALE GENOMIC DNA]</scope>
    <source>
        <strain evidence="11">CASJ007</strain>
    </source>
</reference>
<dbReference type="EMBL" id="MDHH01000001">
    <property type="protein sequence ID" value="OUE04585.1"/>
    <property type="molecule type" value="Genomic_DNA"/>
</dbReference>
<keyword evidence="3 11" id="KW-0858">Xylan degradation</keyword>
<name>A0A251XM89_CLAMM</name>
<dbReference type="SUPFAM" id="SSF81296">
    <property type="entry name" value="E set domains"/>
    <property type="match status" value="2"/>
</dbReference>
<dbReference type="Proteomes" id="UP000195062">
    <property type="component" value="Unassembled WGS sequence"/>
</dbReference>
<comment type="catalytic activity">
    <reaction evidence="1 9">
        <text>Endohydrolysis of (1-&gt;4)-beta-D-xylosidic linkages in xylans.</text>
        <dbReference type="EC" id="3.2.1.8"/>
    </reaction>
</comment>
<evidence type="ECO:0000256" key="9">
    <source>
        <dbReference type="RuleBase" id="RU361174"/>
    </source>
</evidence>